<dbReference type="Pfam" id="PF13566">
    <property type="entry name" value="DUF4130"/>
    <property type="match status" value="1"/>
</dbReference>
<evidence type="ECO:0000313" key="3">
    <source>
        <dbReference type="Proteomes" id="UP000824110"/>
    </source>
</evidence>
<comment type="caution">
    <text evidence="2">The sequence shown here is derived from an EMBL/GenBank/DDBJ whole genome shotgun (WGS) entry which is preliminary data.</text>
</comment>
<evidence type="ECO:0000313" key="2">
    <source>
        <dbReference type="EMBL" id="HIU61093.1"/>
    </source>
</evidence>
<dbReference type="InterPro" id="IPR023875">
    <property type="entry name" value="DNA_repair_put"/>
</dbReference>
<gene>
    <name evidence="2" type="ORF">IAB69_00385</name>
</gene>
<dbReference type="NCBIfam" id="TIGR03915">
    <property type="entry name" value="SAM_7_link_chp"/>
    <property type="match status" value="1"/>
</dbReference>
<dbReference type="Proteomes" id="UP000824110">
    <property type="component" value="Unassembled WGS sequence"/>
</dbReference>
<protein>
    <submittedName>
        <fullName evidence="2">TIGR03915 family putative DNA repair protein</fullName>
    </submittedName>
</protein>
<proteinExistence type="predicted"/>
<reference evidence="2" key="1">
    <citation type="submission" date="2020-10" db="EMBL/GenBank/DDBJ databases">
        <authorList>
            <person name="Gilroy R."/>
        </authorList>
    </citation>
    <scope>NUCLEOTIDE SEQUENCE</scope>
    <source>
        <strain evidence="2">CHK195-12923</strain>
    </source>
</reference>
<accession>A0A9D1MIE4</accession>
<name>A0A9D1MIE4_9FIRM</name>
<feature type="domain" description="DUF4130" evidence="1">
    <location>
        <begin position="79"/>
        <end position="238"/>
    </location>
</feature>
<dbReference type="AlphaFoldDB" id="A0A9D1MIE4"/>
<reference evidence="2" key="2">
    <citation type="journal article" date="2021" name="PeerJ">
        <title>Extensive microbial diversity within the chicken gut microbiome revealed by metagenomics and culture.</title>
        <authorList>
            <person name="Gilroy R."/>
            <person name="Ravi A."/>
            <person name="Getino M."/>
            <person name="Pursley I."/>
            <person name="Horton D.L."/>
            <person name="Alikhan N.F."/>
            <person name="Baker D."/>
            <person name="Gharbi K."/>
            <person name="Hall N."/>
            <person name="Watson M."/>
            <person name="Adriaenssens E.M."/>
            <person name="Foster-Nyarko E."/>
            <person name="Jarju S."/>
            <person name="Secka A."/>
            <person name="Antonio M."/>
            <person name="Oren A."/>
            <person name="Chaudhuri R.R."/>
            <person name="La Ragione R."/>
            <person name="Hildebrand F."/>
            <person name="Pallen M.J."/>
        </authorList>
    </citation>
    <scope>NUCLEOTIDE SEQUENCE</scope>
    <source>
        <strain evidence="2">CHK195-12923</strain>
    </source>
</reference>
<dbReference type="InterPro" id="IPR025404">
    <property type="entry name" value="DUF4130"/>
</dbReference>
<organism evidence="2 3">
    <name type="scientific">Candidatus Coproplasma excrementigallinarum</name>
    <dbReference type="NCBI Taxonomy" id="2840747"/>
    <lineage>
        <taxon>Bacteria</taxon>
        <taxon>Bacillati</taxon>
        <taxon>Bacillota</taxon>
        <taxon>Clostridia</taxon>
        <taxon>Eubacteriales</taxon>
        <taxon>Candidatus Coproplasma</taxon>
    </lineage>
</organism>
<dbReference type="EMBL" id="DVNE01000003">
    <property type="protein sequence ID" value="HIU61093.1"/>
    <property type="molecule type" value="Genomic_DNA"/>
</dbReference>
<evidence type="ECO:0000259" key="1">
    <source>
        <dbReference type="Pfam" id="PF13566"/>
    </source>
</evidence>
<sequence length="240" mass="27848">MNIYLTDGTMIGFYTAVFDAWKTDGKITSDGNIQLGIGDTLINVLADEEKFIRVRRRIDQTDRYAAGDVDLALRSNLTEREQAAFDYIRLLIEYGRPIRKMLAERPVMKLNDLIYKVLHELDKQRGFIRFKETAEGILYAPYSPDNDITDLLAKHFKARLGALRFVIHDLGRAKAAVSNGQNWIMVNAERAEISLSESEAGFEKLWKEYYRNVNISERKNEKLMRASMPVRYWKFLPEKN</sequence>